<feature type="region of interest" description="Disordered" evidence="3">
    <location>
        <begin position="281"/>
        <end position="306"/>
    </location>
</feature>
<proteinExistence type="inferred from homology"/>
<dbReference type="eggNOG" id="COG2853">
    <property type="taxonomic scope" value="Bacteria"/>
</dbReference>
<dbReference type="PANTHER" id="PTHR30035:SF3">
    <property type="entry name" value="INTERMEMBRANE PHOSPHOLIPID TRANSPORT SYSTEM LIPOPROTEIN MLAA"/>
    <property type="match status" value="1"/>
</dbReference>
<accession>A0A1P8EJH8</accession>
<feature type="chain" id="PRO_5010297161" evidence="4">
    <location>
        <begin position="23"/>
        <end position="306"/>
    </location>
</feature>
<evidence type="ECO:0000313" key="5">
    <source>
        <dbReference type="EMBL" id="APV36376.1"/>
    </source>
</evidence>
<dbReference type="EMBL" id="CP016896">
    <property type="protein sequence ID" value="APV36376.1"/>
    <property type="molecule type" value="Genomic_DNA"/>
</dbReference>
<dbReference type="PRINTS" id="PR01805">
    <property type="entry name" value="VACJLIPOPROT"/>
</dbReference>
<keyword evidence="2 4" id="KW-0732">Signal</keyword>
<dbReference type="InterPro" id="IPR007428">
    <property type="entry name" value="MlaA"/>
</dbReference>
<dbReference type="GO" id="GO:0016020">
    <property type="term" value="C:membrane"/>
    <property type="evidence" value="ECO:0007669"/>
    <property type="project" value="InterPro"/>
</dbReference>
<evidence type="ECO:0000313" key="6">
    <source>
        <dbReference type="Proteomes" id="UP000185674"/>
    </source>
</evidence>
<gene>
    <name evidence="5" type="ORF">BEN76_10265</name>
</gene>
<feature type="signal peptide" evidence="4">
    <location>
        <begin position="1"/>
        <end position="22"/>
    </location>
</feature>
<reference evidence="5 6" key="1">
    <citation type="submission" date="2016-08" db="EMBL/GenBank/DDBJ databases">
        <title>Complete genome sequence of Acinetobacter baylyi strain GFJ2.</title>
        <authorList>
            <person name="Tabata M."/>
            <person name="Kuboki S."/>
            <person name="Gibu N."/>
            <person name="Kinouchi Y."/>
            <person name="Vangnai A."/>
            <person name="Kasai D."/>
            <person name="Fukuda M."/>
        </authorList>
    </citation>
    <scope>NUCLEOTIDE SEQUENCE [LARGE SCALE GENOMIC DNA]</scope>
    <source>
        <strain evidence="5 6">GFJ2</strain>
    </source>
</reference>
<dbReference type="Pfam" id="PF04333">
    <property type="entry name" value="MlaA"/>
    <property type="match status" value="1"/>
</dbReference>
<dbReference type="STRING" id="487316.BEN76_10265"/>
<dbReference type="KEGG" id="asol:BEN76_10265"/>
<comment type="similarity">
    <text evidence="1">Belongs to the MlaA family.</text>
</comment>
<evidence type="ECO:0000256" key="2">
    <source>
        <dbReference type="ARBA" id="ARBA00022729"/>
    </source>
</evidence>
<dbReference type="AlphaFoldDB" id="A0A1P8EJH8"/>
<evidence type="ECO:0000256" key="4">
    <source>
        <dbReference type="SAM" id="SignalP"/>
    </source>
</evidence>
<sequence>MHYSKLFFAGLLSAGLSGYVFAQDTAEQNTNANAVASDSMQADVEPSTQSSTHFQSLRNLKSELKNVKASDFKVNAKASQPDEVKDPLQPLNRQFYAFNDYLDRNVIRPVAVQYVAKTPEDVRGSYRQFRKNLGEPWNAVNQLIQGRPTRAAKTLGRFTINTLTTLGLADPARRLGLPPEEESFGVTLGYYGVPSGPFLMLPFFGPSTLRDTVGLAADSQARPQKYIMDDQDGLYWSTNVLQAIDTRAQVLDIEQILQGDKYALIRDLYLQRKNFQIAEKKGNSSEQINFVDTDDDGSDDSDTPQP</sequence>
<dbReference type="GO" id="GO:0120010">
    <property type="term" value="P:intermembrane phospholipid transfer"/>
    <property type="evidence" value="ECO:0007669"/>
    <property type="project" value="TreeGrafter"/>
</dbReference>
<evidence type="ECO:0000256" key="3">
    <source>
        <dbReference type="SAM" id="MobiDB-lite"/>
    </source>
</evidence>
<feature type="compositionally biased region" description="Acidic residues" evidence="3">
    <location>
        <begin position="292"/>
        <end position="306"/>
    </location>
</feature>
<name>A0A1P8EJH8_9GAMM</name>
<keyword evidence="5" id="KW-0449">Lipoprotein</keyword>
<dbReference type="PANTHER" id="PTHR30035">
    <property type="entry name" value="LIPOPROTEIN VACJ-RELATED"/>
    <property type="match status" value="1"/>
</dbReference>
<protein>
    <submittedName>
        <fullName evidence="5">VacJ family lipoprotein</fullName>
    </submittedName>
</protein>
<evidence type="ECO:0000256" key="1">
    <source>
        <dbReference type="ARBA" id="ARBA00010634"/>
    </source>
</evidence>
<dbReference type="Proteomes" id="UP000185674">
    <property type="component" value="Chromosome"/>
</dbReference>
<organism evidence="5 6">
    <name type="scientific">Acinetobacter soli</name>
    <dbReference type="NCBI Taxonomy" id="487316"/>
    <lineage>
        <taxon>Bacteria</taxon>
        <taxon>Pseudomonadati</taxon>
        <taxon>Pseudomonadota</taxon>
        <taxon>Gammaproteobacteria</taxon>
        <taxon>Moraxellales</taxon>
        <taxon>Moraxellaceae</taxon>
        <taxon>Acinetobacter</taxon>
    </lineage>
</organism>